<dbReference type="Proteomes" id="UP001321473">
    <property type="component" value="Unassembled WGS sequence"/>
</dbReference>
<comment type="caution">
    <text evidence="1">The sequence shown here is derived from an EMBL/GenBank/DDBJ whole genome shotgun (WGS) entry which is preliminary data.</text>
</comment>
<name>A0AAQ4DWS8_AMBAM</name>
<evidence type="ECO:0000313" key="1">
    <source>
        <dbReference type="EMBL" id="KAK8766918.1"/>
    </source>
</evidence>
<evidence type="ECO:0000313" key="2">
    <source>
        <dbReference type="Proteomes" id="UP001321473"/>
    </source>
</evidence>
<dbReference type="EMBL" id="JARKHS020025880">
    <property type="protein sequence ID" value="KAK8766918.1"/>
    <property type="molecule type" value="Genomic_DNA"/>
</dbReference>
<protein>
    <submittedName>
        <fullName evidence="1">Uncharacterized protein</fullName>
    </submittedName>
</protein>
<accession>A0AAQ4DWS8</accession>
<gene>
    <name evidence="1" type="ORF">V5799_006302</name>
</gene>
<keyword evidence="2" id="KW-1185">Reference proteome</keyword>
<sequence length="91" mass="10390">MNNCAPVVAPAAPCHAFSHRRTRRGFAEVSITEIQNIFLSDISLTRTVCGYNQKYLKHFQHFRNCPSHDPFSIENYASRHPSVPTYEQPAI</sequence>
<dbReference type="AlphaFoldDB" id="A0AAQ4DWS8"/>
<organism evidence="1 2">
    <name type="scientific">Amblyomma americanum</name>
    <name type="common">Lone star tick</name>
    <dbReference type="NCBI Taxonomy" id="6943"/>
    <lineage>
        <taxon>Eukaryota</taxon>
        <taxon>Metazoa</taxon>
        <taxon>Ecdysozoa</taxon>
        <taxon>Arthropoda</taxon>
        <taxon>Chelicerata</taxon>
        <taxon>Arachnida</taxon>
        <taxon>Acari</taxon>
        <taxon>Parasitiformes</taxon>
        <taxon>Ixodida</taxon>
        <taxon>Ixodoidea</taxon>
        <taxon>Ixodidae</taxon>
        <taxon>Amblyomminae</taxon>
        <taxon>Amblyomma</taxon>
    </lineage>
</organism>
<reference evidence="1 2" key="1">
    <citation type="journal article" date="2023" name="Arcadia Sci">
        <title>De novo assembly of a long-read Amblyomma americanum tick genome.</title>
        <authorList>
            <person name="Chou S."/>
            <person name="Poskanzer K.E."/>
            <person name="Rollins M."/>
            <person name="Thuy-Boun P.S."/>
        </authorList>
    </citation>
    <scope>NUCLEOTIDE SEQUENCE [LARGE SCALE GENOMIC DNA]</scope>
    <source>
        <strain evidence="1">F_SG_1</strain>
        <tissue evidence="1">Salivary glands</tissue>
    </source>
</reference>
<proteinExistence type="predicted"/>